<evidence type="ECO:0000256" key="1">
    <source>
        <dbReference type="SAM" id="Phobius"/>
    </source>
</evidence>
<evidence type="ECO:0008006" key="4">
    <source>
        <dbReference type="Google" id="ProtNLM"/>
    </source>
</evidence>
<accession>A0A1F6VDM6</accession>
<keyword evidence="1" id="KW-1133">Transmembrane helix</keyword>
<keyword evidence="1" id="KW-0472">Membrane</keyword>
<evidence type="ECO:0000313" key="3">
    <source>
        <dbReference type="Proteomes" id="UP000179076"/>
    </source>
</evidence>
<feature type="transmembrane region" description="Helical" evidence="1">
    <location>
        <begin position="24"/>
        <end position="47"/>
    </location>
</feature>
<sequence>MRAAMIARVHSVDENIRLQPWHRWSLYVATAVLFASGALWLVLHYVIPPSTGEFGQTTHPLEPWTLRVHGLAVLVALFFYGSLLRAHIIKAWKRRRNRVSGACMGAVLGLLTISGYLLYYSGGESLRAALSVTHWGIGLALAGVLPLHIYYGRQTRSKQRTVSRSEH</sequence>
<dbReference type="EMBL" id="MFSP01000050">
    <property type="protein sequence ID" value="OGI67678.1"/>
    <property type="molecule type" value="Genomic_DNA"/>
</dbReference>
<feature type="transmembrane region" description="Helical" evidence="1">
    <location>
        <begin position="67"/>
        <end position="87"/>
    </location>
</feature>
<proteinExistence type="predicted"/>
<feature type="transmembrane region" description="Helical" evidence="1">
    <location>
        <begin position="99"/>
        <end position="120"/>
    </location>
</feature>
<keyword evidence="1" id="KW-0812">Transmembrane</keyword>
<organism evidence="2 3">
    <name type="scientific">Candidatus Muproteobacteria bacterium RBG_16_60_9</name>
    <dbReference type="NCBI Taxonomy" id="1817755"/>
    <lineage>
        <taxon>Bacteria</taxon>
        <taxon>Pseudomonadati</taxon>
        <taxon>Pseudomonadota</taxon>
        <taxon>Candidatus Muproteobacteria</taxon>
    </lineage>
</organism>
<name>A0A1F6VDM6_9PROT</name>
<protein>
    <recommendedName>
        <fullName evidence="4">DUF4405 domain-containing protein</fullName>
    </recommendedName>
</protein>
<dbReference type="Proteomes" id="UP000179076">
    <property type="component" value="Unassembled WGS sequence"/>
</dbReference>
<feature type="transmembrane region" description="Helical" evidence="1">
    <location>
        <begin position="132"/>
        <end position="151"/>
    </location>
</feature>
<comment type="caution">
    <text evidence="2">The sequence shown here is derived from an EMBL/GenBank/DDBJ whole genome shotgun (WGS) entry which is preliminary data.</text>
</comment>
<reference evidence="2 3" key="1">
    <citation type="journal article" date="2016" name="Nat. Commun.">
        <title>Thousands of microbial genomes shed light on interconnected biogeochemical processes in an aquifer system.</title>
        <authorList>
            <person name="Anantharaman K."/>
            <person name="Brown C.T."/>
            <person name="Hug L.A."/>
            <person name="Sharon I."/>
            <person name="Castelle C.J."/>
            <person name="Probst A.J."/>
            <person name="Thomas B.C."/>
            <person name="Singh A."/>
            <person name="Wilkins M.J."/>
            <person name="Karaoz U."/>
            <person name="Brodie E.L."/>
            <person name="Williams K.H."/>
            <person name="Hubbard S.S."/>
            <person name="Banfield J.F."/>
        </authorList>
    </citation>
    <scope>NUCLEOTIDE SEQUENCE [LARGE SCALE GENOMIC DNA]</scope>
</reference>
<gene>
    <name evidence="2" type="ORF">A2W18_10340</name>
</gene>
<evidence type="ECO:0000313" key="2">
    <source>
        <dbReference type="EMBL" id="OGI67678.1"/>
    </source>
</evidence>
<dbReference type="AlphaFoldDB" id="A0A1F6VDM6"/>
<feature type="non-terminal residue" evidence="2">
    <location>
        <position position="167"/>
    </location>
</feature>